<dbReference type="RefSeq" id="WP_249512272.1">
    <property type="nucleotide sequence ID" value="NZ_CP093365.1"/>
</dbReference>
<dbReference type="Gene3D" id="1.10.287.1060">
    <property type="entry name" value="ESAT-6-like"/>
    <property type="match status" value="1"/>
</dbReference>
<feature type="coiled-coil region" evidence="1">
    <location>
        <begin position="4"/>
        <end position="31"/>
    </location>
</feature>
<evidence type="ECO:0000256" key="1">
    <source>
        <dbReference type="SAM" id="Coils"/>
    </source>
</evidence>
<reference evidence="2 3" key="1">
    <citation type="journal article" date="2022" name="Int. J. Syst. Evol. Microbiol.">
        <title>Apilactobacillus apisilvae sp. nov., Nicolia spurrieriana gen. nov. sp. nov., Bombilactobacillus folatiphilus sp. nov. and Bombilactobacillus thymidiniphilus sp. nov., four new lactic acid bacterial isolates from stingless bees Tetragonula carbonaria and Austroplebeia australis.</title>
        <authorList>
            <person name="Oliphant S.A."/>
            <person name="Watson-Haigh N.S."/>
            <person name="Sumby K.M."/>
            <person name="Gardner J."/>
            <person name="Groom S."/>
            <person name="Jiranek V."/>
        </authorList>
    </citation>
    <scope>NUCLEOTIDE SEQUENCE [LARGE SCALE GENOMIC DNA]</scope>
    <source>
        <strain evidence="2 3">SG4_A1</strain>
    </source>
</reference>
<feature type="coiled-coil region" evidence="1">
    <location>
        <begin position="74"/>
        <end position="101"/>
    </location>
</feature>
<evidence type="ECO:0000313" key="2">
    <source>
        <dbReference type="EMBL" id="UQS83045.1"/>
    </source>
</evidence>
<proteinExistence type="predicted"/>
<keyword evidence="1" id="KW-0175">Coiled coil</keyword>
<dbReference type="Pfam" id="PF16888">
    <property type="entry name" value="YwqH-like"/>
    <property type="match status" value="1"/>
</dbReference>
<gene>
    <name evidence="2" type="ORF">MOO47_04475</name>
</gene>
<organism evidence="2 3">
    <name type="scientific">Bombilactobacillus thymidiniphilus</name>
    <dbReference type="NCBI Taxonomy" id="2923363"/>
    <lineage>
        <taxon>Bacteria</taxon>
        <taxon>Bacillati</taxon>
        <taxon>Bacillota</taxon>
        <taxon>Bacilli</taxon>
        <taxon>Lactobacillales</taxon>
        <taxon>Lactobacillaceae</taxon>
        <taxon>Bombilactobacillus</taxon>
    </lineage>
</organism>
<dbReference type="InterPro" id="IPR029013">
    <property type="entry name" value="HP0062-like_sf"/>
</dbReference>
<protein>
    <submittedName>
        <fullName evidence="2">DUF5082 domain-containing protein</fullName>
    </submittedName>
</protein>
<dbReference type="InterPro" id="IPR031681">
    <property type="entry name" value="YwqH-like"/>
</dbReference>
<sequence length="103" mass="11955">MGKNDAQIHALQQKKERLQIAKNKMANLQSSLQQPMKKLNNVVSRITPNNWQGQKLNQFQERFSTVGTQNNAMNEKVTTNLAAVQRRMERINHDIQRLEAENK</sequence>
<dbReference type="SUPFAM" id="SSF158414">
    <property type="entry name" value="HP0062-like"/>
    <property type="match status" value="1"/>
</dbReference>
<dbReference type="Proteomes" id="UP000831947">
    <property type="component" value="Chromosome"/>
</dbReference>
<evidence type="ECO:0000313" key="3">
    <source>
        <dbReference type="Proteomes" id="UP000831947"/>
    </source>
</evidence>
<dbReference type="EMBL" id="CP093365">
    <property type="protein sequence ID" value="UQS83045.1"/>
    <property type="molecule type" value="Genomic_DNA"/>
</dbReference>
<keyword evidence="3" id="KW-1185">Reference proteome</keyword>
<name>A0ABY4PBA7_9LACO</name>
<accession>A0ABY4PBA7</accession>